<organism evidence="2">
    <name type="scientific">Encephalitozoon cuniculi</name>
    <name type="common">Microsporidian parasite</name>
    <dbReference type="NCBI Taxonomy" id="6035"/>
    <lineage>
        <taxon>Eukaryota</taxon>
        <taxon>Fungi</taxon>
        <taxon>Fungi incertae sedis</taxon>
        <taxon>Microsporidia</taxon>
        <taxon>Unikaryonidae</taxon>
        <taxon>Encephalitozoon</taxon>
    </lineage>
</organism>
<name>M1KAT9_ENCCN</name>
<comment type="similarity">
    <text evidence="1">Belongs to the UPF0329 family.</text>
</comment>
<evidence type="ECO:0000256" key="1">
    <source>
        <dbReference type="ARBA" id="ARBA00009465"/>
    </source>
</evidence>
<sequence length="54" mass="6448">MAVRGIRCKQKRSKEKGKGNGYCYGVHHRVLRWKSTERIKEEWDRGGSERWKVS</sequence>
<accession>M1KAT9</accession>
<evidence type="ECO:0000313" key="2">
    <source>
        <dbReference type="EMBL" id="AGE96335.1"/>
    </source>
</evidence>
<dbReference type="InterPro" id="IPR011667">
    <property type="entry name" value="UPF0329"/>
</dbReference>
<proteinExistence type="inferred from homology"/>
<reference evidence="2" key="1">
    <citation type="journal article" date="2013" name="Eukaryot. Cell">
        <title>Extremely Reduced Levels of Heterozygosity in the Vertebrate Pathogen Encephalitozoon cuniculi.</title>
        <authorList>
            <person name="Selman M."/>
            <person name="Sak B."/>
            <person name="Kvac M."/>
            <person name="Farinelli L."/>
            <person name="Weiss L.M."/>
            <person name="Corradi N."/>
        </authorList>
    </citation>
    <scope>NUCLEOTIDE SEQUENCE</scope>
</reference>
<dbReference type="EMBL" id="KC513616">
    <property type="protein sequence ID" value="AGE96335.1"/>
    <property type="molecule type" value="Genomic_DNA"/>
</dbReference>
<dbReference type="AlphaFoldDB" id="M1KAT9"/>
<protein>
    <submittedName>
        <fullName evidence="2">Uncharacterized protein</fullName>
    </submittedName>
</protein>
<dbReference type="Pfam" id="PF07753">
    <property type="entry name" value="DUF1609"/>
    <property type="match status" value="1"/>
</dbReference>
<gene>
    <name evidence="2" type="ORF">ECU09_2020</name>
</gene>